<accession>A0AA35VNA2</accession>
<evidence type="ECO:0000313" key="3">
    <source>
        <dbReference type="Proteomes" id="UP001177003"/>
    </source>
</evidence>
<proteinExistence type="predicted"/>
<feature type="region of interest" description="Disordered" evidence="1">
    <location>
        <begin position="112"/>
        <end position="169"/>
    </location>
</feature>
<feature type="compositionally biased region" description="Basic residues" evidence="1">
    <location>
        <begin position="125"/>
        <end position="137"/>
    </location>
</feature>
<name>A0AA35VNA2_LACSI</name>
<keyword evidence="3" id="KW-1185">Reference proteome</keyword>
<reference evidence="2" key="1">
    <citation type="submission" date="2023-04" db="EMBL/GenBank/DDBJ databases">
        <authorList>
            <person name="Vijverberg K."/>
            <person name="Xiong W."/>
            <person name="Schranz E."/>
        </authorList>
    </citation>
    <scope>NUCLEOTIDE SEQUENCE</scope>
</reference>
<dbReference type="AlphaFoldDB" id="A0AA35VNA2"/>
<dbReference type="EMBL" id="OX465086">
    <property type="protein sequence ID" value="CAI9263143.1"/>
    <property type="molecule type" value="Genomic_DNA"/>
</dbReference>
<organism evidence="2 3">
    <name type="scientific">Lactuca saligna</name>
    <name type="common">Willowleaf lettuce</name>
    <dbReference type="NCBI Taxonomy" id="75948"/>
    <lineage>
        <taxon>Eukaryota</taxon>
        <taxon>Viridiplantae</taxon>
        <taxon>Streptophyta</taxon>
        <taxon>Embryophyta</taxon>
        <taxon>Tracheophyta</taxon>
        <taxon>Spermatophyta</taxon>
        <taxon>Magnoliopsida</taxon>
        <taxon>eudicotyledons</taxon>
        <taxon>Gunneridae</taxon>
        <taxon>Pentapetalae</taxon>
        <taxon>asterids</taxon>
        <taxon>campanulids</taxon>
        <taxon>Asterales</taxon>
        <taxon>Asteraceae</taxon>
        <taxon>Cichorioideae</taxon>
        <taxon>Cichorieae</taxon>
        <taxon>Lactucinae</taxon>
        <taxon>Lactuca</taxon>
    </lineage>
</organism>
<feature type="compositionally biased region" description="Basic and acidic residues" evidence="1">
    <location>
        <begin position="158"/>
        <end position="169"/>
    </location>
</feature>
<evidence type="ECO:0000256" key="1">
    <source>
        <dbReference type="SAM" id="MobiDB-lite"/>
    </source>
</evidence>
<protein>
    <submittedName>
        <fullName evidence="2">Uncharacterized protein</fullName>
    </submittedName>
</protein>
<evidence type="ECO:0000313" key="2">
    <source>
        <dbReference type="EMBL" id="CAI9263143.1"/>
    </source>
</evidence>
<dbReference type="Proteomes" id="UP001177003">
    <property type="component" value="Chromosome 0"/>
</dbReference>
<feature type="compositionally biased region" description="Basic and acidic residues" evidence="1">
    <location>
        <begin position="138"/>
        <end position="150"/>
    </location>
</feature>
<gene>
    <name evidence="2" type="ORF">LSALG_LOCUS3843</name>
</gene>
<sequence length="169" mass="20519">MVIDTEEEYELEHMKDLEEESNQSLKPYRPLLPFPSRANENLVKQENTKFLKHDEFECMKEEEWEEWEEPLLKEQLEKEVNYSKPPVSTPMMFEVFDFTRPPNLVIEVIEEQDVESDESHFDKKNPKRNKTKSKYTRMRKEPKQKHKEDVNSTMQESSIKEFNRRVAYK</sequence>